<gene>
    <name evidence="1" type="ORF">GCM10017781_46110</name>
</gene>
<dbReference type="EMBL" id="BNAJ01000023">
    <property type="protein sequence ID" value="GHF65151.1"/>
    <property type="molecule type" value="Genomic_DNA"/>
</dbReference>
<evidence type="ECO:0000313" key="2">
    <source>
        <dbReference type="Proteomes" id="UP000619376"/>
    </source>
</evidence>
<reference evidence="2" key="1">
    <citation type="journal article" date="2019" name="Int. J. Syst. Evol. Microbiol.">
        <title>The Global Catalogue of Microorganisms (GCM) 10K type strain sequencing project: providing services to taxonomists for standard genome sequencing and annotation.</title>
        <authorList>
            <consortium name="The Broad Institute Genomics Platform"/>
            <consortium name="The Broad Institute Genome Sequencing Center for Infectious Disease"/>
            <person name="Wu L."/>
            <person name="Ma J."/>
        </authorList>
    </citation>
    <scope>NUCLEOTIDE SEQUENCE [LARGE SCALE GENOMIC DNA]</scope>
    <source>
        <strain evidence="2">CGMCC 1.18437</strain>
    </source>
</reference>
<accession>A0ABQ3JW18</accession>
<sequence>MCDPTATSGITCFNCDQPMPENSERHPGLHEYVCEACTVTVANSDKFCEVCGRTTNLMLYPLWGGTGVEYLCPQHSQERALNKAAHDHLTALLEHTVREWVLHWGQTAASVDDIADAIEWCFMNQNEVRYPERLARVRSLLGRP</sequence>
<comment type="caution">
    <text evidence="1">The sequence shown here is derived from an EMBL/GenBank/DDBJ whole genome shotgun (WGS) entry which is preliminary data.</text>
</comment>
<protein>
    <recommendedName>
        <fullName evidence="3">Zinc ribbon domain-containing protein</fullName>
    </recommendedName>
</protein>
<keyword evidence="2" id="KW-1185">Reference proteome</keyword>
<dbReference type="Proteomes" id="UP000619376">
    <property type="component" value="Unassembled WGS sequence"/>
</dbReference>
<evidence type="ECO:0000313" key="1">
    <source>
        <dbReference type="EMBL" id="GHF65151.1"/>
    </source>
</evidence>
<name>A0ABQ3JW18_9DEIO</name>
<proteinExistence type="predicted"/>
<evidence type="ECO:0008006" key="3">
    <source>
        <dbReference type="Google" id="ProtNLM"/>
    </source>
</evidence>
<organism evidence="1 2">
    <name type="scientific">Deinococcus metalli</name>
    <dbReference type="NCBI Taxonomy" id="1141878"/>
    <lineage>
        <taxon>Bacteria</taxon>
        <taxon>Thermotogati</taxon>
        <taxon>Deinococcota</taxon>
        <taxon>Deinococci</taxon>
        <taxon>Deinococcales</taxon>
        <taxon>Deinococcaceae</taxon>
        <taxon>Deinococcus</taxon>
    </lineage>
</organism>